<keyword evidence="2" id="KW-0723">Serine/threonine-protein kinase</keyword>
<feature type="region of interest" description="Disordered" evidence="10">
    <location>
        <begin position="1"/>
        <end position="21"/>
    </location>
</feature>
<evidence type="ECO:0000256" key="3">
    <source>
        <dbReference type="ARBA" id="ARBA00022679"/>
    </source>
</evidence>
<dbReference type="GO" id="GO:0050684">
    <property type="term" value="P:regulation of mRNA processing"/>
    <property type="evidence" value="ECO:0007669"/>
    <property type="project" value="TreeGrafter"/>
</dbReference>
<dbReference type="AlphaFoldDB" id="A0A319CXP6"/>
<dbReference type="PANTHER" id="PTHR47634">
    <property type="entry name" value="PROTEIN KINASE DOMAIN-CONTAINING PROTEIN-RELATED"/>
    <property type="match status" value="1"/>
</dbReference>
<dbReference type="InterPro" id="IPR017441">
    <property type="entry name" value="Protein_kinase_ATP_BS"/>
</dbReference>
<name>A0A319CXP6_9EURO</name>
<protein>
    <recommendedName>
        <fullName evidence="1">non-specific serine/threonine protein kinase</fullName>
        <ecNumber evidence="1">2.7.11.1</ecNumber>
    </recommendedName>
</protein>
<dbReference type="GO" id="GO:0000245">
    <property type="term" value="P:spliceosomal complex assembly"/>
    <property type="evidence" value="ECO:0007669"/>
    <property type="project" value="TreeGrafter"/>
</dbReference>
<keyword evidence="6 9" id="KW-0067">ATP-binding</keyword>
<dbReference type="EMBL" id="KZ826020">
    <property type="protein sequence ID" value="PYH89630.1"/>
    <property type="molecule type" value="Genomic_DNA"/>
</dbReference>
<evidence type="ECO:0000313" key="13">
    <source>
        <dbReference type="Proteomes" id="UP000247810"/>
    </source>
</evidence>
<evidence type="ECO:0000256" key="8">
    <source>
        <dbReference type="ARBA" id="ARBA00048679"/>
    </source>
</evidence>
<evidence type="ECO:0000313" key="12">
    <source>
        <dbReference type="EMBL" id="PYH89630.1"/>
    </source>
</evidence>
<dbReference type="GO" id="GO:0005524">
    <property type="term" value="F:ATP binding"/>
    <property type="evidence" value="ECO:0007669"/>
    <property type="project" value="UniProtKB-UniRule"/>
</dbReference>
<feature type="compositionally biased region" description="Polar residues" evidence="10">
    <location>
        <begin position="1"/>
        <end position="11"/>
    </location>
</feature>
<dbReference type="EC" id="2.7.11.1" evidence="1"/>
<sequence length="419" mass="47405">MSRSVSSSEWKSQPRAFPSTGLELLDPASKIEEETLPTYSPEKYYPVQQGEILNHRYQALAKLGFGVTSTVWFARDLVESRYVVLKIYVQGQNREHELNIYNHLKSFETDHPGKNFIRKLFGHFYVDGPHGRHVCLVHEPLGVNVTEFLRHRPGRTMTLEAMKPAIRQLLGTLDFLHSVAGVVHTGITGWTDQCKYLQLRNLLLPTPSSTALSAFEERELKGPAPRKVLEGRTIYTTSPFPSGDGLPILSDFGETRFGVEGHSESIMPDYCRAPEVILKSTWDYKVDVWSVAMLAWDIVSPRTLIQCSTIDGSFDDGAHIAELVALLGQPSPEFIKTTNMSWVFWDEDGNWKDLVPIPDRSLEKLASDAGIEGGDVEGFLGWMRLALKWDPEDRPTAVELLMDPWLLRGLKIRKMERPQ</sequence>
<evidence type="ECO:0000256" key="1">
    <source>
        <dbReference type="ARBA" id="ARBA00012513"/>
    </source>
</evidence>
<evidence type="ECO:0000256" key="6">
    <source>
        <dbReference type="ARBA" id="ARBA00022840"/>
    </source>
</evidence>
<dbReference type="InterPro" id="IPR051334">
    <property type="entry name" value="SRPK"/>
</dbReference>
<dbReference type="STRING" id="1448320.A0A319CXP6"/>
<feature type="binding site" evidence="9">
    <location>
        <position position="86"/>
    </location>
    <ligand>
        <name>ATP</name>
        <dbReference type="ChEBI" id="CHEBI:30616"/>
    </ligand>
</feature>
<dbReference type="Pfam" id="PF00069">
    <property type="entry name" value="Pkinase"/>
    <property type="match status" value="1"/>
</dbReference>
<dbReference type="GO" id="GO:0004674">
    <property type="term" value="F:protein serine/threonine kinase activity"/>
    <property type="evidence" value="ECO:0007669"/>
    <property type="project" value="UniProtKB-KW"/>
</dbReference>
<dbReference type="VEuPathDB" id="FungiDB:BO71DRAFT_464837"/>
<dbReference type="Proteomes" id="UP000247810">
    <property type="component" value="Unassembled WGS sequence"/>
</dbReference>
<comment type="catalytic activity">
    <reaction evidence="8">
        <text>L-seryl-[protein] + ATP = O-phospho-L-seryl-[protein] + ADP + H(+)</text>
        <dbReference type="Rhea" id="RHEA:17989"/>
        <dbReference type="Rhea" id="RHEA-COMP:9863"/>
        <dbReference type="Rhea" id="RHEA-COMP:11604"/>
        <dbReference type="ChEBI" id="CHEBI:15378"/>
        <dbReference type="ChEBI" id="CHEBI:29999"/>
        <dbReference type="ChEBI" id="CHEBI:30616"/>
        <dbReference type="ChEBI" id="CHEBI:83421"/>
        <dbReference type="ChEBI" id="CHEBI:456216"/>
        <dbReference type="EC" id="2.7.11.1"/>
    </reaction>
</comment>
<feature type="domain" description="Protein kinase" evidence="11">
    <location>
        <begin position="57"/>
        <end position="406"/>
    </location>
</feature>
<evidence type="ECO:0000256" key="9">
    <source>
        <dbReference type="PROSITE-ProRule" id="PRU10141"/>
    </source>
</evidence>
<keyword evidence="13" id="KW-1185">Reference proteome</keyword>
<reference evidence="12 13" key="1">
    <citation type="submission" date="2018-02" db="EMBL/GenBank/DDBJ databases">
        <title>The genomes of Aspergillus section Nigri reveals drivers in fungal speciation.</title>
        <authorList>
            <consortium name="DOE Joint Genome Institute"/>
            <person name="Vesth T.C."/>
            <person name="Nybo J."/>
            <person name="Theobald S."/>
            <person name="Brandl J."/>
            <person name="Frisvad J.C."/>
            <person name="Nielsen K.F."/>
            <person name="Lyhne E.K."/>
            <person name="Kogle M.E."/>
            <person name="Kuo A."/>
            <person name="Riley R."/>
            <person name="Clum A."/>
            <person name="Nolan M."/>
            <person name="Lipzen A."/>
            <person name="Salamov A."/>
            <person name="Henrissat B."/>
            <person name="Wiebenga A."/>
            <person name="De vries R.P."/>
            <person name="Grigoriev I.V."/>
            <person name="Mortensen U.H."/>
            <person name="Andersen M.R."/>
            <person name="Baker S.E."/>
        </authorList>
    </citation>
    <scope>NUCLEOTIDE SEQUENCE [LARGE SCALE GENOMIC DNA]</scope>
    <source>
        <strain evidence="12 13">CBS 707.79</strain>
    </source>
</reference>
<keyword evidence="4 9" id="KW-0547">Nucleotide-binding</keyword>
<dbReference type="InterPro" id="IPR000719">
    <property type="entry name" value="Prot_kinase_dom"/>
</dbReference>
<dbReference type="PROSITE" id="PS00107">
    <property type="entry name" value="PROTEIN_KINASE_ATP"/>
    <property type="match status" value="1"/>
</dbReference>
<keyword evidence="3" id="KW-0808">Transferase</keyword>
<evidence type="ECO:0000259" key="11">
    <source>
        <dbReference type="PROSITE" id="PS50011"/>
    </source>
</evidence>
<dbReference type="Gene3D" id="1.10.510.10">
    <property type="entry name" value="Transferase(Phosphotransferase) domain 1"/>
    <property type="match status" value="1"/>
</dbReference>
<keyword evidence="5" id="KW-0418">Kinase</keyword>
<evidence type="ECO:0000256" key="10">
    <source>
        <dbReference type="SAM" id="MobiDB-lite"/>
    </source>
</evidence>
<evidence type="ECO:0000256" key="5">
    <source>
        <dbReference type="ARBA" id="ARBA00022777"/>
    </source>
</evidence>
<dbReference type="Gene3D" id="3.30.200.20">
    <property type="entry name" value="Phosphorylase Kinase, domain 1"/>
    <property type="match status" value="1"/>
</dbReference>
<dbReference type="PROSITE" id="PS50011">
    <property type="entry name" value="PROTEIN_KINASE_DOM"/>
    <property type="match status" value="1"/>
</dbReference>
<comment type="catalytic activity">
    <reaction evidence="7">
        <text>L-threonyl-[protein] + ATP = O-phospho-L-threonyl-[protein] + ADP + H(+)</text>
        <dbReference type="Rhea" id="RHEA:46608"/>
        <dbReference type="Rhea" id="RHEA-COMP:11060"/>
        <dbReference type="Rhea" id="RHEA-COMP:11605"/>
        <dbReference type="ChEBI" id="CHEBI:15378"/>
        <dbReference type="ChEBI" id="CHEBI:30013"/>
        <dbReference type="ChEBI" id="CHEBI:30616"/>
        <dbReference type="ChEBI" id="CHEBI:61977"/>
        <dbReference type="ChEBI" id="CHEBI:456216"/>
        <dbReference type="EC" id="2.7.11.1"/>
    </reaction>
</comment>
<organism evidence="12 13">
    <name type="scientific">Aspergillus ellipticus CBS 707.79</name>
    <dbReference type="NCBI Taxonomy" id="1448320"/>
    <lineage>
        <taxon>Eukaryota</taxon>
        <taxon>Fungi</taxon>
        <taxon>Dikarya</taxon>
        <taxon>Ascomycota</taxon>
        <taxon>Pezizomycotina</taxon>
        <taxon>Eurotiomycetes</taxon>
        <taxon>Eurotiomycetidae</taxon>
        <taxon>Eurotiales</taxon>
        <taxon>Aspergillaceae</taxon>
        <taxon>Aspergillus</taxon>
        <taxon>Aspergillus subgen. Circumdati</taxon>
    </lineage>
</organism>
<dbReference type="InterPro" id="IPR011009">
    <property type="entry name" value="Kinase-like_dom_sf"/>
</dbReference>
<evidence type="ECO:0000256" key="4">
    <source>
        <dbReference type="ARBA" id="ARBA00022741"/>
    </source>
</evidence>
<dbReference type="OrthoDB" id="5979581at2759"/>
<proteinExistence type="predicted"/>
<evidence type="ECO:0000256" key="2">
    <source>
        <dbReference type="ARBA" id="ARBA00022527"/>
    </source>
</evidence>
<evidence type="ECO:0000256" key="7">
    <source>
        <dbReference type="ARBA" id="ARBA00047899"/>
    </source>
</evidence>
<dbReference type="SMART" id="SM00220">
    <property type="entry name" value="S_TKc"/>
    <property type="match status" value="1"/>
</dbReference>
<gene>
    <name evidence="12" type="ORF">BO71DRAFT_464837</name>
</gene>
<dbReference type="SUPFAM" id="SSF56112">
    <property type="entry name" value="Protein kinase-like (PK-like)"/>
    <property type="match status" value="1"/>
</dbReference>
<accession>A0A319CXP6</accession>
<dbReference type="PANTHER" id="PTHR47634:SF9">
    <property type="entry name" value="PROTEIN KINASE DOMAIN-CONTAINING PROTEIN-RELATED"/>
    <property type="match status" value="1"/>
</dbReference>